<keyword evidence="4" id="KW-1185">Reference proteome</keyword>
<sequence length="210" mass="23242">MVENGDVSEDQSMHSLGAHPPAPVRPGQDTVQQRRPAEEISIDNRPVRPSSTDDPSEVLAADRPVVTSYLMSLTGHNYRKQQPTPAKDPEDDIFVIIDAADIPKEAVDAVRHSSIAQMEVGVRQSVVQKLGKVPCYRLTHQRNDMIVIGSVVLFVVVILLVETWDAMRESGRCLFGRHRQGQIRLDTEESAVIEKRALSIKASSTLEATQ</sequence>
<dbReference type="InParanoid" id="A0A507AVX0"/>
<evidence type="ECO:0000313" key="4">
    <source>
        <dbReference type="Proteomes" id="UP000319257"/>
    </source>
</evidence>
<organism evidence="3 4">
    <name type="scientific">Thyridium curvatum</name>
    <dbReference type="NCBI Taxonomy" id="1093900"/>
    <lineage>
        <taxon>Eukaryota</taxon>
        <taxon>Fungi</taxon>
        <taxon>Dikarya</taxon>
        <taxon>Ascomycota</taxon>
        <taxon>Pezizomycotina</taxon>
        <taxon>Sordariomycetes</taxon>
        <taxon>Sordariomycetidae</taxon>
        <taxon>Thyridiales</taxon>
        <taxon>Thyridiaceae</taxon>
        <taxon>Thyridium</taxon>
    </lineage>
</organism>
<comment type="caution">
    <text evidence="3">The sequence shown here is derived from an EMBL/GenBank/DDBJ whole genome shotgun (WGS) entry which is preliminary data.</text>
</comment>
<keyword evidence="2" id="KW-0472">Membrane</keyword>
<dbReference type="OrthoDB" id="4747243at2759"/>
<accession>A0A507AVX0</accession>
<dbReference type="AlphaFoldDB" id="A0A507AVX0"/>
<reference evidence="3 4" key="1">
    <citation type="submission" date="2019-06" db="EMBL/GenBank/DDBJ databases">
        <title>Draft genome sequence of the filamentous fungus Phialemoniopsis curvata isolated from diesel fuel.</title>
        <authorList>
            <person name="Varaljay V.A."/>
            <person name="Lyon W.J."/>
            <person name="Crouch A.L."/>
            <person name="Drake C.E."/>
            <person name="Hollomon J.M."/>
            <person name="Nadeau L.J."/>
            <person name="Nunn H.S."/>
            <person name="Stevenson B.S."/>
            <person name="Bojanowski C.L."/>
            <person name="Crookes-Goodson W.J."/>
        </authorList>
    </citation>
    <scope>NUCLEOTIDE SEQUENCE [LARGE SCALE GENOMIC DNA]</scope>
    <source>
        <strain evidence="3 4">D216</strain>
    </source>
</reference>
<dbReference type="RefSeq" id="XP_030992335.1">
    <property type="nucleotide sequence ID" value="XM_031143203.1"/>
</dbReference>
<dbReference type="GeneID" id="41975805"/>
<dbReference type="Proteomes" id="UP000319257">
    <property type="component" value="Unassembled WGS sequence"/>
</dbReference>
<gene>
    <name evidence="3" type="ORF">E0L32_008358</name>
</gene>
<feature type="transmembrane region" description="Helical" evidence="2">
    <location>
        <begin position="145"/>
        <end position="164"/>
    </location>
</feature>
<evidence type="ECO:0000256" key="1">
    <source>
        <dbReference type="SAM" id="MobiDB-lite"/>
    </source>
</evidence>
<feature type="region of interest" description="Disordered" evidence="1">
    <location>
        <begin position="1"/>
        <end position="59"/>
    </location>
</feature>
<protein>
    <submittedName>
        <fullName evidence="3">Uncharacterized protein</fullName>
    </submittedName>
</protein>
<keyword evidence="2" id="KW-0812">Transmembrane</keyword>
<evidence type="ECO:0000313" key="3">
    <source>
        <dbReference type="EMBL" id="TPX10624.1"/>
    </source>
</evidence>
<keyword evidence="2" id="KW-1133">Transmembrane helix</keyword>
<name>A0A507AVX0_9PEZI</name>
<proteinExistence type="predicted"/>
<dbReference type="EMBL" id="SKBQ01000055">
    <property type="protein sequence ID" value="TPX10624.1"/>
    <property type="molecule type" value="Genomic_DNA"/>
</dbReference>
<evidence type="ECO:0000256" key="2">
    <source>
        <dbReference type="SAM" id="Phobius"/>
    </source>
</evidence>